<evidence type="ECO:0000313" key="1">
    <source>
        <dbReference type="EMBL" id="MDL0088632.1"/>
    </source>
</evidence>
<dbReference type="Proteomes" id="UP001173801">
    <property type="component" value="Unassembled WGS sequence"/>
</dbReference>
<proteinExistence type="predicted"/>
<dbReference type="Gene3D" id="3.40.50.1000">
    <property type="entry name" value="HAD superfamily/HAD-like"/>
    <property type="match status" value="1"/>
</dbReference>
<gene>
    <name evidence="1" type="ORF">NYG85_04495</name>
</gene>
<reference evidence="1" key="2">
    <citation type="journal article" date="2023" name="Microorganisms">
        <title>Isolation and Genomic Characteristics of Cat-Borne Campylobacter felis sp. nov. and Sheep-Borne Campylobacter ovis sp. nov.</title>
        <authorList>
            <person name="Wang H."/>
            <person name="Li Y."/>
            <person name="Gu Y."/>
            <person name="Zhou G."/>
            <person name="Chen X."/>
            <person name="Zhang X."/>
            <person name="Shao Z."/>
            <person name="Zhang J."/>
            <person name="Zhang M."/>
        </authorList>
    </citation>
    <scope>NUCLEOTIDE SEQUENCE</scope>
    <source>
        <strain evidence="1">PS10</strain>
    </source>
</reference>
<reference evidence="1" key="1">
    <citation type="submission" date="2022-08" db="EMBL/GenBank/DDBJ databases">
        <authorList>
            <person name="Wang H."/>
        </authorList>
    </citation>
    <scope>NUCLEOTIDE SEQUENCE</scope>
    <source>
        <strain evidence="1">PS10</strain>
    </source>
</reference>
<dbReference type="SUPFAM" id="SSF56784">
    <property type="entry name" value="HAD-like"/>
    <property type="match status" value="1"/>
</dbReference>
<dbReference type="Pfam" id="PF08282">
    <property type="entry name" value="Hydrolase_3"/>
    <property type="match status" value="1"/>
</dbReference>
<organism evidence="1 2">
    <name type="scientific">Campylobacter gastrosuis</name>
    <dbReference type="NCBI Taxonomy" id="2974576"/>
    <lineage>
        <taxon>Bacteria</taxon>
        <taxon>Pseudomonadati</taxon>
        <taxon>Campylobacterota</taxon>
        <taxon>Epsilonproteobacteria</taxon>
        <taxon>Campylobacterales</taxon>
        <taxon>Campylobacteraceae</taxon>
        <taxon>Campylobacter</taxon>
    </lineage>
</organism>
<dbReference type="NCBIfam" id="TIGR01689">
    <property type="entry name" value="EcbF-BcbF"/>
    <property type="match status" value="1"/>
</dbReference>
<name>A0ABT7HNW9_9BACT</name>
<keyword evidence="2" id="KW-1185">Reference proteome</keyword>
<dbReference type="GO" id="GO:0016787">
    <property type="term" value="F:hydrolase activity"/>
    <property type="evidence" value="ECO:0007669"/>
    <property type="project" value="UniProtKB-KW"/>
</dbReference>
<protein>
    <submittedName>
        <fullName evidence="1">HAD hydrolase family protein</fullName>
    </submittedName>
</protein>
<comment type="caution">
    <text evidence="1">The sequence shown here is derived from an EMBL/GenBank/DDBJ whole genome shotgun (WGS) entry which is preliminary data.</text>
</comment>
<dbReference type="EMBL" id="JANURM010000003">
    <property type="protein sequence ID" value="MDL0088632.1"/>
    <property type="molecule type" value="Genomic_DNA"/>
</dbReference>
<dbReference type="RefSeq" id="WP_284937292.1">
    <property type="nucleotide sequence ID" value="NZ_JANURM010000003.1"/>
</dbReference>
<evidence type="ECO:0000313" key="2">
    <source>
        <dbReference type="Proteomes" id="UP001173801"/>
    </source>
</evidence>
<dbReference type="InterPro" id="IPR010039">
    <property type="entry name" value="EcbF_BcbF"/>
</dbReference>
<keyword evidence="1" id="KW-0378">Hydrolase</keyword>
<dbReference type="InterPro" id="IPR036412">
    <property type="entry name" value="HAD-like_sf"/>
</dbReference>
<accession>A0ABT7HNW9</accession>
<dbReference type="InterPro" id="IPR023214">
    <property type="entry name" value="HAD_sf"/>
</dbReference>
<sequence length="132" mass="15115">MKNLIIDLDGTITIDSDLEYSCKQINTQVVNQLKKYKEMGFKITIYTSRNMKTFNGNLGKINVETLPNILKWLDSNKVPYDEVIVGKPWCGTEGFYVDDRAIRPSEFATLSYDEIKNLLGINLQDSDNIARE</sequence>